<dbReference type="AlphaFoldDB" id="A0A6N2UY37"/>
<dbReference type="EMBL" id="CACRSL010000005">
    <property type="protein sequence ID" value="VYT22728.1"/>
    <property type="molecule type" value="Genomic_DNA"/>
</dbReference>
<evidence type="ECO:0000313" key="2">
    <source>
        <dbReference type="EMBL" id="VYT22728.1"/>
    </source>
</evidence>
<dbReference type="Pfam" id="PF01136">
    <property type="entry name" value="Peptidase_U32"/>
    <property type="match status" value="1"/>
</dbReference>
<dbReference type="SUPFAM" id="SSF51569">
    <property type="entry name" value="Aldolase"/>
    <property type="match status" value="1"/>
</dbReference>
<dbReference type="InterPro" id="IPR001539">
    <property type="entry name" value="Peptidase_U32"/>
</dbReference>
<proteinExistence type="predicted"/>
<sequence length="689" mass="74781">MNTTGTLEILAPAGSYDSLVAAVRCGANAVYLGSKALNARRNAANFDDEELARAVSYCHERGVKVYQTLNTVMFDEETDEVVAAIETAARLGVDALLVQDLGVAKMVKACAPDLPIHASTQMAVHNLAGVLEAQALGCQRVVLARELSKEEIRYINEHTDVETEIFVHGALCMCVSGQCYLSSMIGERSGNRGLCAQPCRLPFQAKGGAEYGLSLKDLTLADRMAELRDSGVHALKIEGRMKRPEYVAAAVTAVKNAVEGRPVDFDALRSVFSRSGFTTGYFDDKIDKTMFGVRQKEDVVSAQGVLGDLAKLYGKEAPRVRVDFDFQLEAGEPAALAARDEDGNAAFAQGDVPQIAENKPTTQEKVAQSLAKTGGTPYYLGELTADIGEGLILPVSALNAMRRQVLEEIGEKRSALHPVPFQDVVPRNHPKLLNIKIPALRARVLTAAQLSPLMLEQCEQIAMPVDALLAALEAGAIPCPEKMAVEIPRILFGPADSTQEKLGRLKQKGITKAWAGNLGAVRLAREAGLEIHGGFSLNLNNSHALKAAAELGLKDAELSFEINLFKAKKLGDYLPYGILAYGYFPLMALRNCPIKAAMGCKACGRKWNTLTDRKGVEFMVDCGSGISELFNSVPVYLADRKEELEGFSFLTLYFTCEDGKTCERIVREYAFGGRPEGDKTRGLYYRNVL</sequence>
<gene>
    <name evidence="2" type="primary">yhbU_2</name>
    <name evidence="2" type="ORF">AULFYP135_02143</name>
</gene>
<dbReference type="InterPro" id="IPR020988">
    <property type="entry name" value="Pept_U32_collagenase"/>
</dbReference>
<protein>
    <submittedName>
        <fullName evidence="2">Putative protease YhbU</fullName>
        <ecNumber evidence="2">3.4.-.-</ecNumber>
    </submittedName>
</protein>
<name>A0A6N2UY37_9FIRM</name>
<feature type="domain" description="Peptidase U32 collagenase" evidence="1">
    <location>
        <begin position="315"/>
        <end position="413"/>
    </location>
</feature>
<organism evidence="2">
    <name type="scientific">uncultured Anaerotruncus sp</name>
    <dbReference type="NCBI Taxonomy" id="905011"/>
    <lineage>
        <taxon>Bacteria</taxon>
        <taxon>Bacillati</taxon>
        <taxon>Bacillota</taxon>
        <taxon>Clostridia</taxon>
        <taxon>Eubacteriales</taxon>
        <taxon>Oscillospiraceae</taxon>
        <taxon>Anaerotruncus</taxon>
        <taxon>environmental samples</taxon>
    </lineage>
</organism>
<accession>A0A6N2UY37</accession>
<dbReference type="InterPro" id="IPR051454">
    <property type="entry name" value="RNA/ubiquinone_mod_enzymes"/>
</dbReference>
<dbReference type="PROSITE" id="PS01276">
    <property type="entry name" value="PEPTIDASE_U32"/>
    <property type="match status" value="1"/>
</dbReference>
<dbReference type="Pfam" id="PF12392">
    <property type="entry name" value="DUF3656"/>
    <property type="match status" value="1"/>
</dbReference>
<dbReference type="PANTHER" id="PTHR30217">
    <property type="entry name" value="PEPTIDASE U32 FAMILY"/>
    <property type="match status" value="1"/>
</dbReference>
<dbReference type="GO" id="GO:0008233">
    <property type="term" value="F:peptidase activity"/>
    <property type="evidence" value="ECO:0007669"/>
    <property type="project" value="UniProtKB-KW"/>
</dbReference>
<dbReference type="PANTHER" id="PTHR30217:SF10">
    <property type="entry name" value="23S RRNA 5-HYDROXYCYTIDINE C2501 SYNTHASE"/>
    <property type="match status" value="1"/>
</dbReference>
<dbReference type="GO" id="GO:0006508">
    <property type="term" value="P:proteolysis"/>
    <property type="evidence" value="ECO:0007669"/>
    <property type="project" value="UniProtKB-KW"/>
</dbReference>
<keyword evidence="2" id="KW-0645">Protease</keyword>
<evidence type="ECO:0000259" key="1">
    <source>
        <dbReference type="Pfam" id="PF12392"/>
    </source>
</evidence>
<dbReference type="EC" id="3.4.-.-" evidence="2"/>
<reference evidence="2" key="1">
    <citation type="submission" date="2019-11" db="EMBL/GenBank/DDBJ databases">
        <authorList>
            <person name="Feng L."/>
        </authorList>
    </citation>
    <scope>NUCLEOTIDE SEQUENCE</scope>
    <source>
        <strain evidence="2">AundefinedLFYP135</strain>
    </source>
</reference>
<keyword evidence="2" id="KW-0378">Hydrolase</keyword>